<dbReference type="Proteomes" id="UP001054837">
    <property type="component" value="Unassembled WGS sequence"/>
</dbReference>
<dbReference type="EMBL" id="BPLQ01004552">
    <property type="protein sequence ID" value="GIY08839.1"/>
    <property type="molecule type" value="Genomic_DNA"/>
</dbReference>
<accession>A0AAV4QHN4</accession>
<organism evidence="1 2">
    <name type="scientific">Caerostris darwini</name>
    <dbReference type="NCBI Taxonomy" id="1538125"/>
    <lineage>
        <taxon>Eukaryota</taxon>
        <taxon>Metazoa</taxon>
        <taxon>Ecdysozoa</taxon>
        <taxon>Arthropoda</taxon>
        <taxon>Chelicerata</taxon>
        <taxon>Arachnida</taxon>
        <taxon>Araneae</taxon>
        <taxon>Araneomorphae</taxon>
        <taxon>Entelegynae</taxon>
        <taxon>Araneoidea</taxon>
        <taxon>Araneidae</taxon>
        <taxon>Caerostris</taxon>
    </lineage>
</organism>
<protein>
    <recommendedName>
        <fullName evidence="3">Endonuclease/exonuclease/phosphatase domain-containing protein</fullName>
    </recommendedName>
</protein>
<keyword evidence="2" id="KW-1185">Reference proteome</keyword>
<gene>
    <name evidence="1" type="ORF">CDAR_583281</name>
</gene>
<comment type="caution">
    <text evidence="1">The sequence shown here is derived from an EMBL/GenBank/DDBJ whole genome shotgun (WGS) entry which is preliminary data.</text>
</comment>
<name>A0AAV4QHN4_9ARAC</name>
<evidence type="ECO:0008006" key="3">
    <source>
        <dbReference type="Google" id="ProtNLM"/>
    </source>
</evidence>
<reference evidence="1 2" key="1">
    <citation type="submission" date="2021-06" db="EMBL/GenBank/DDBJ databases">
        <title>Caerostris darwini draft genome.</title>
        <authorList>
            <person name="Kono N."/>
            <person name="Arakawa K."/>
        </authorList>
    </citation>
    <scope>NUCLEOTIDE SEQUENCE [LARGE SCALE GENOMIC DNA]</scope>
</reference>
<proteinExistence type="predicted"/>
<evidence type="ECO:0000313" key="1">
    <source>
        <dbReference type="EMBL" id="GIY08839.1"/>
    </source>
</evidence>
<sequence>PTFDCSRGQSWIDLILSKNFNQDLDLAVSDEISNSDHRLLQLTWEPEKTENPPKIGIRMNQSNWQAWEQTTLALNTCIIASASPSTALKNNKRGKIPKFSSSLGGLPTGGHRKNGNILKGRLLIVRTSVLWCVLVPLDII</sequence>
<feature type="non-terminal residue" evidence="1">
    <location>
        <position position="1"/>
    </location>
</feature>
<evidence type="ECO:0000313" key="2">
    <source>
        <dbReference type="Proteomes" id="UP001054837"/>
    </source>
</evidence>
<dbReference type="AlphaFoldDB" id="A0AAV4QHN4"/>